<dbReference type="GO" id="GO:0044718">
    <property type="term" value="P:siderophore transmembrane transport"/>
    <property type="evidence" value="ECO:0007669"/>
    <property type="project" value="TreeGrafter"/>
</dbReference>
<dbReference type="EMBL" id="JACHIO010000005">
    <property type="protein sequence ID" value="MBB5063248.1"/>
    <property type="molecule type" value="Genomic_DNA"/>
</dbReference>
<comment type="subcellular location">
    <subcellularLocation>
        <location evidence="1">Cell outer membrane</location>
        <topology evidence="1">Multi-pass membrane protein</topology>
    </subcellularLocation>
</comment>
<dbReference type="InterPro" id="IPR008969">
    <property type="entry name" value="CarboxyPept-like_regulatory"/>
</dbReference>
<dbReference type="Gene3D" id="2.40.170.20">
    <property type="entry name" value="TonB-dependent receptor, beta-barrel domain"/>
    <property type="match status" value="1"/>
</dbReference>
<dbReference type="Proteomes" id="UP000584867">
    <property type="component" value="Unassembled WGS sequence"/>
</dbReference>
<dbReference type="AlphaFoldDB" id="A0A7W7ZNP6"/>
<evidence type="ECO:0000256" key="6">
    <source>
        <dbReference type="ARBA" id="ARBA00023237"/>
    </source>
</evidence>
<proteinExistence type="predicted"/>
<dbReference type="GO" id="GO:0009279">
    <property type="term" value="C:cell outer membrane"/>
    <property type="evidence" value="ECO:0007669"/>
    <property type="project" value="UniProtKB-SubCell"/>
</dbReference>
<comment type="caution">
    <text evidence="9">The sequence shown here is derived from an EMBL/GenBank/DDBJ whole genome shotgun (WGS) entry which is preliminary data.</text>
</comment>
<feature type="transmembrane region" description="Helical" evidence="7">
    <location>
        <begin position="20"/>
        <end position="41"/>
    </location>
</feature>
<evidence type="ECO:0000313" key="10">
    <source>
        <dbReference type="Proteomes" id="UP000584867"/>
    </source>
</evidence>
<feature type="domain" description="TonB-dependent transporter Oar-like beta-barrel" evidence="8">
    <location>
        <begin position="268"/>
        <end position="1270"/>
    </location>
</feature>
<evidence type="ECO:0000313" key="9">
    <source>
        <dbReference type="EMBL" id="MBB5063248.1"/>
    </source>
</evidence>
<keyword evidence="5 7" id="KW-0472">Membrane</keyword>
<dbReference type="GO" id="GO:0015344">
    <property type="term" value="F:siderophore uptake transmembrane transporter activity"/>
    <property type="evidence" value="ECO:0007669"/>
    <property type="project" value="TreeGrafter"/>
</dbReference>
<dbReference type="PANTHER" id="PTHR30069">
    <property type="entry name" value="TONB-DEPENDENT OUTER MEMBRANE RECEPTOR"/>
    <property type="match status" value="1"/>
</dbReference>
<evidence type="ECO:0000256" key="7">
    <source>
        <dbReference type="SAM" id="Phobius"/>
    </source>
</evidence>
<dbReference type="InterPro" id="IPR036942">
    <property type="entry name" value="Beta-barrel_TonB_sf"/>
</dbReference>
<organism evidence="9 10">
    <name type="scientific">Granulicella mallensis</name>
    <dbReference type="NCBI Taxonomy" id="940614"/>
    <lineage>
        <taxon>Bacteria</taxon>
        <taxon>Pseudomonadati</taxon>
        <taxon>Acidobacteriota</taxon>
        <taxon>Terriglobia</taxon>
        <taxon>Terriglobales</taxon>
        <taxon>Acidobacteriaceae</taxon>
        <taxon>Granulicella</taxon>
    </lineage>
</organism>
<reference evidence="9 10" key="1">
    <citation type="submission" date="2020-08" db="EMBL/GenBank/DDBJ databases">
        <title>Genomic Encyclopedia of Type Strains, Phase IV (KMG-V): Genome sequencing to study the core and pangenomes of soil and plant-associated prokaryotes.</title>
        <authorList>
            <person name="Whitman W."/>
        </authorList>
    </citation>
    <scope>NUCLEOTIDE SEQUENCE [LARGE SCALE GENOMIC DNA]</scope>
    <source>
        <strain evidence="9 10">X5P3</strain>
    </source>
</reference>
<evidence type="ECO:0000256" key="2">
    <source>
        <dbReference type="ARBA" id="ARBA00022448"/>
    </source>
</evidence>
<evidence type="ECO:0000256" key="1">
    <source>
        <dbReference type="ARBA" id="ARBA00004571"/>
    </source>
</evidence>
<evidence type="ECO:0000256" key="5">
    <source>
        <dbReference type="ARBA" id="ARBA00023136"/>
    </source>
</evidence>
<keyword evidence="7" id="KW-1133">Transmembrane helix</keyword>
<evidence type="ECO:0000256" key="3">
    <source>
        <dbReference type="ARBA" id="ARBA00022452"/>
    </source>
</evidence>
<keyword evidence="4 7" id="KW-0812">Transmembrane</keyword>
<keyword evidence="2" id="KW-0813">Transport</keyword>
<accession>A0A7W7ZNP6</accession>
<name>A0A7W7ZNP6_9BACT</name>
<dbReference type="RefSeq" id="WP_260330909.1">
    <property type="nucleotide sequence ID" value="NZ_JACHIO010000005.1"/>
</dbReference>
<evidence type="ECO:0000259" key="8">
    <source>
        <dbReference type="Pfam" id="PF25183"/>
    </source>
</evidence>
<gene>
    <name evidence="9" type="ORF">HDF15_001588</name>
</gene>
<keyword evidence="6" id="KW-0998">Cell outer membrane</keyword>
<dbReference type="SUPFAM" id="SSF49464">
    <property type="entry name" value="Carboxypeptidase regulatory domain-like"/>
    <property type="match status" value="1"/>
</dbReference>
<dbReference type="SUPFAM" id="SSF56935">
    <property type="entry name" value="Porins"/>
    <property type="match status" value="1"/>
</dbReference>
<dbReference type="Gene3D" id="2.60.40.1120">
    <property type="entry name" value="Carboxypeptidase-like, regulatory domain"/>
    <property type="match status" value="1"/>
</dbReference>
<keyword evidence="3" id="KW-1134">Transmembrane beta strand</keyword>
<dbReference type="InterPro" id="IPR057601">
    <property type="entry name" value="Oar-like_b-barrel"/>
</dbReference>
<dbReference type="Pfam" id="PF25183">
    <property type="entry name" value="OMP_b-brl_4"/>
    <property type="match status" value="1"/>
</dbReference>
<sequence length="1277" mass="134938">MNRTLSVRCIFNIPVLPLRLNAIVCLMAVLLMAGGAIHAQLAGKGAVAGTIFDASGASVPGATIVMTNNATGIATTTTSTSAGDFSVATLDAGVYTITVTAKGFEKLAQQNVQVNALETVSFSPKLTVGSLGETVTVSTIPPQLETTNATLGATMENEMYSALPIEMGAYGQPDQRRATDFAFLMPGVQGNNTNGNATTNTGIVNGSGSRGAVSDVYVDGVAFVRAGGNGDPRYVWTAISVDAIDQFQVQTSGYSAIYEGQGIQNYTVKQGGAKYHASVYEFFRNTALDTWGFFGSVPNPATGAKVKPIENSNEFGINLSGPLIPFGGWKNKVFFYGNYNGFRYASSTPTQVTFPTTAEQHGDFSAIGYPIYDPNTQATCTANSTNGPCRYQYGYGPTGAHGPAGSPTAIGAPNVIPSSEFSQVALNLQQFLPQLSNQNPQGNYLSPNPNALVNWSTTDRIDYVVSPRDTLTFVTAIGRQASSNPAAQTTAGRNVGPVPYNWGQAFAPKTAVGIVEETHTFTEHLVNQFKYGYARYNGPTYDSDESPQYSATAAGLSGLPVGAAQNAFPFVDFSSSIASPINNSPSWWSGNAPNVTLAENYTLVDNLQWVKGKHTFTFGAQIAWLLYNVINDTGGSSPLTLSNAVTETAGITPSSNTNPKYAAVSGTGEAYASFLIGQIDKASFTDYLQSEFGARFRPISPYVQDNWKITSKLTADLGLRWDYYPSVREVHNAESFFSPTLANPVTGANGALQFTGTGPGTCNCSTPVQNWYKNFGPRIGLAYQSDPKTVWRASYGLMFSHGNAVGGSATSLGTLGFSAAPSFSANGMLLSTAPLTGANGAIPAYAPALGVASGPQFGTGYTTVSGFTGTPSGIGYDDPYVGARAPEFVNYSFGFQHQWTDAFTSTISYVGSQGHFLPTDGGNPRGVWADALDPKYLALGSGLTALATPANCALYGAACPAKFTTSQSIATALKPFPFQSVSDTFGYVANANYNALQASFNMRPAHGLTFMANYTWSRSIDDGGTFRTGYAIPAGTIANQPNKSYAADRIERSVSTTNQPQHVVITGVWDVPFGKTIANRNEIERAIFGGFKISEIFQAFSGSPLSITASSCQTNPAQTCNEANYNPNFTGPVRVNGRWGKGITAANTTAISYIATSAGTQAAPTGPFIYPSQLAATSAFPNGSPFAPLYTFANGARTAAYNLYGPGNYQLDLAVVRSFPIHVINSKLDLRAEMYNVTNHTFFAVASTQLGNSSFGTVGPNANYNRRAIQLSGRLAF</sequence>
<evidence type="ECO:0000256" key="4">
    <source>
        <dbReference type="ARBA" id="ARBA00022692"/>
    </source>
</evidence>
<dbReference type="Pfam" id="PF13620">
    <property type="entry name" value="CarboxypepD_reg"/>
    <property type="match status" value="1"/>
</dbReference>
<protein>
    <recommendedName>
        <fullName evidence="8">TonB-dependent transporter Oar-like beta-barrel domain-containing protein</fullName>
    </recommendedName>
</protein>
<dbReference type="PANTHER" id="PTHR30069:SF46">
    <property type="entry name" value="OAR PROTEIN"/>
    <property type="match status" value="1"/>
</dbReference>
<dbReference type="InterPro" id="IPR039426">
    <property type="entry name" value="TonB-dep_rcpt-like"/>
</dbReference>